<feature type="transmembrane region" description="Helical" evidence="1">
    <location>
        <begin position="44"/>
        <end position="61"/>
    </location>
</feature>
<dbReference type="AlphaFoldDB" id="A0A656PN25"/>
<dbReference type="Proteomes" id="UP000262056">
    <property type="component" value="Unassembled WGS sequence"/>
</dbReference>
<keyword evidence="1" id="KW-0812">Transmembrane</keyword>
<comment type="caution">
    <text evidence="2">The sequence shown here is derived from an EMBL/GenBank/DDBJ whole genome shotgun (WGS) entry which is preliminary data.</text>
</comment>
<protein>
    <submittedName>
        <fullName evidence="2">Uncharacterized protein</fullName>
    </submittedName>
</protein>
<proteinExistence type="predicted"/>
<organism evidence="2 3">
    <name type="scientific">candidate division WWE3 bacterium</name>
    <dbReference type="NCBI Taxonomy" id="2053526"/>
    <lineage>
        <taxon>Bacteria</taxon>
        <taxon>Katanobacteria</taxon>
    </lineage>
</organism>
<sequence length="62" mass="6750">MAAALYPLIYILIAGREHVFAVGLFGSFLLISGVIWAIKKYPYPAMFCFTGVLLAAALLVFP</sequence>
<evidence type="ECO:0000313" key="3">
    <source>
        <dbReference type="Proteomes" id="UP000262056"/>
    </source>
</evidence>
<dbReference type="EMBL" id="DQFB01000004">
    <property type="protein sequence ID" value="HCQ40773.1"/>
    <property type="molecule type" value="Genomic_DNA"/>
</dbReference>
<gene>
    <name evidence="2" type="ORF">DIU24_03645</name>
</gene>
<evidence type="ECO:0000313" key="2">
    <source>
        <dbReference type="EMBL" id="HCQ40773.1"/>
    </source>
</evidence>
<feature type="transmembrane region" description="Helical" evidence="1">
    <location>
        <begin position="19"/>
        <end position="38"/>
    </location>
</feature>
<reference evidence="2 3" key="1">
    <citation type="journal article" date="2018" name="Nat. Biotechnol.">
        <title>A standardized bacterial taxonomy based on genome phylogeny substantially revises the tree of life.</title>
        <authorList>
            <person name="Parks D.H."/>
            <person name="Chuvochina M."/>
            <person name="Waite D.W."/>
            <person name="Rinke C."/>
            <person name="Skarshewski A."/>
            <person name="Chaumeil P.A."/>
            <person name="Hugenholtz P."/>
        </authorList>
    </citation>
    <scope>NUCLEOTIDE SEQUENCE [LARGE SCALE GENOMIC DNA]</scope>
    <source>
        <strain evidence="2">UBA12021</strain>
    </source>
</reference>
<name>A0A656PN25_UNCKA</name>
<keyword evidence="1" id="KW-0472">Membrane</keyword>
<evidence type="ECO:0000256" key="1">
    <source>
        <dbReference type="SAM" id="Phobius"/>
    </source>
</evidence>
<accession>A0A656PN25</accession>
<keyword evidence="1" id="KW-1133">Transmembrane helix</keyword>